<organism evidence="1 2">
    <name type="scientific">Colletotrichum costaricense</name>
    <dbReference type="NCBI Taxonomy" id="1209916"/>
    <lineage>
        <taxon>Eukaryota</taxon>
        <taxon>Fungi</taxon>
        <taxon>Dikarya</taxon>
        <taxon>Ascomycota</taxon>
        <taxon>Pezizomycotina</taxon>
        <taxon>Sordariomycetes</taxon>
        <taxon>Hypocreomycetidae</taxon>
        <taxon>Glomerellales</taxon>
        <taxon>Glomerellaceae</taxon>
        <taxon>Colletotrichum</taxon>
        <taxon>Colletotrichum acutatum species complex</taxon>
    </lineage>
</organism>
<dbReference type="RefSeq" id="XP_060305519.1">
    <property type="nucleotide sequence ID" value="XM_060463764.1"/>
</dbReference>
<protein>
    <submittedName>
        <fullName evidence="1">Uncharacterized protein</fullName>
    </submittedName>
</protein>
<proteinExistence type="predicted"/>
<dbReference type="EMBL" id="MOOE01000025">
    <property type="protein sequence ID" value="KAK1509110.1"/>
    <property type="molecule type" value="Genomic_DNA"/>
</dbReference>
<accession>A0AAI9YH96</accession>
<dbReference type="AlphaFoldDB" id="A0AAI9YH96"/>
<evidence type="ECO:0000313" key="2">
    <source>
        <dbReference type="Proteomes" id="UP001240678"/>
    </source>
</evidence>
<dbReference type="GeneID" id="85347311"/>
<name>A0AAI9YH96_9PEZI</name>
<dbReference type="Proteomes" id="UP001240678">
    <property type="component" value="Unassembled WGS sequence"/>
</dbReference>
<comment type="caution">
    <text evidence="1">The sequence shown here is derived from an EMBL/GenBank/DDBJ whole genome shotgun (WGS) entry which is preliminary data.</text>
</comment>
<evidence type="ECO:0000313" key="1">
    <source>
        <dbReference type="EMBL" id="KAK1509110.1"/>
    </source>
</evidence>
<gene>
    <name evidence="1" type="ORF">CCOS01_15626</name>
</gene>
<sequence length="82" mass="9222">MPKPFSLDVSCNESSPSDARENEICTISNRLFLTPAPKISASPVLPHPPRRVRSFFWPWRRKEGLVTNFCNIGLTYGTVLSS</sequence>
<reference evidence="1 2" key="1">
    <citation type="submission" date="2016-10" db="EMBL/GenBank/DDBJ databases">
        <title>The genome sequence of Colletotrichum fioriniae PJ7.</title>
        <authorList>
            <person name="Baroncelli R."/>
        </authorList>
    </citation>
    <scope>NUCLEOTIDE SEQUENCE [LARGE SCALE GENOMIC DNA]</scope>
    <source>
        <strain evidence="1 2">IMI 309622</strain>
    </source>
</reference>
<keyword evidence="2" id="KW-1185">Reference proteome</keyword>